<dbReference type="SUPFAM" id="SSF53300">
    <property type="entry name" value="vWA-like"/>
    <property type="match status" value="1"/>
</dbReference>
<comment type="caution">
    <text evidence="2">The sequence shown here is derived from an EMBL/GenBank/DDBJ whole genome shotgun (WGS) entry which is preliminary data.</text>
</comment>
<sequence length="236" mass="26488">MERRKCVCASPKTADIVFLLDASHWVTPDELLLGRDFFRSFVDAFSYDMDGVKIAIVPFGKRIGPMFHLSQIPTKDYLLMVLRYQTRGRNSEKRTSSQILRTASQRRTRTVTQTELTGLYISSRCVRDTRTDFALNLARLQLFNKKSGDRHSAPNFLVLLSASRSQNTQATESAASLLTKTDTTSYVIGPGNSRDQAKMAAIATTPNRVITVEDFQNLGAIRDKLVSPICDEIEDT</sequence>
<dbReference type="InterPro" id="IPR050525">
    <property type="entry name" value="ECM_Assembly_Org"/>
</dbReference>
<organism evidence="2 3">
    <name type="scientific">Elysia crispata</name>
    <name type="common">lettuce slug</name>
    <dbReference type="NCBI Taxonomy" id="231223"/>
    <lineage>
        <taxon>Eukaryota</taxon>
        <taxon>Metazoa</taxon>
        <taxon>Spiralia</taxon>
        <taxon>Lophotrochozoa</taxon>
        <taxon>Mollusca</taxon>
        <taxon>Gastropoda</taxon>
        <taxon>Heterobranchia</taxon>
        <taxon>Euthyneura</taxon>
        <taxon>Panpulmonata</taxon>
        <taxon>Sacoglossa</taxon>
        <taxon>Placobranchoidea</taxon>
        <taxon>Plakobranchidae</taxon>
        <taxon>Elysia</taxon>
    </lineage>
</organism>
<evidence type="ECO:0000313" key="3">
    <source>
        <dbReference type="Proteomes" id="UP001283361"/>
    </source>
</evidence>
<dbReference type="PROSITE" id="PS50234">
    <property type="entry name" value="VWFA"/>
    <property type="match status" value="1"/>
</dbReference>
<feature type="domain" description="VWFA" evidence="1">
    <location>
        <begin position="15"/>
        <end position="225"/>
    </location>
</feature>
<dbReference type="InterPro" id="IPR036465">
    <property type="entry name" value="vWFA_dom_sf"/>
</dbReference>
<evidence type="ECO:0000259" key="1">
    <source>
        <dbReference type="PROSITE" id="PS50234"/>
    </source>
</evidence>
<dbReference type="InterPro" id="IPR002035">
    <property type="entry name" value="VWF_A"/>
</dbReference>
<proteinExistence type="predicted"/>
<dbReference type="SMART" id="SM00327">
    <property type="entry name" value="VWA"/>
    <property type="match status" value="1"/>
</dbReference>
<accession>A0AAE0XPK5</accession>
<dbReference type="EMBL" id="JAWDGP010007907">
    <property type="protein sequence ID" value="KAK3700621.1"/>
    <property type="molecule type" value="Genomic_DNA"/>
</dbReference>
<name>A0AAE0XPK5_9GAST</name>
<dbReference type="PANTHER" id="PTHR24020">
    <property type="entry name" value="COLLAGEN ALPHA"/>
    <property type="match status" value="1"/>
</dbReference>
<protein>
    <recommendedName>
        <fullName evidence="1">VWFA domain-containing protein</fullName>
    </recommendedName>
</protein>
<dbReference type="AlphaFoldDB" id="A0AAE0XPK5"/>
<dbReference type="Gene3D" id="3.40.50.410">
    <property type="entry name" value="von Willebrand factor, type A domain"/>
    <property type="match status" value="1"/>
</dbReference>
<reference evidence="2" key="1">
    <citation type="journal article" date="2023" name="G3 (Bethesda)">
        <title>A reference genome for the long-term kleptoplast-retaining sea slug Elysia crispata morphotype clarki.</title>
        <authorList>
            <person name="Eastman K.E."/>
            <person name="Pendleton A.L."/>
            <person name="Shaikh M.A."/>
            <person name="Suttiyut T."/>
            <person name="Ogas R."/>
            <person name="Tomko P."/>
            <person name="Gavelis G."/>
            <person name="Widhalm J.R."/>
            <person name="Wisecaver J.H."/>
        </authorList>
    </citation>
    <scope>NUCLEOTIDE SEQUENCE</scope>
    <source>
        <strain evidence="2">ECLA1</strain>
    </source>
</reference>
<gene>
    <name evidence="2" type="ORF">RRG08_032422</name>
</gene>
<dbReference type="Pfam" id="PF00092">
    <property type="entry name" value="VWA"/>
    <property type="match status" value="2"/>
</dbReference>
<keyword evidence="3" id="KW-1185">Reference proteome</keyword>
<dbReference type="Proteomes" id="UP001283361">
    <property type="component" value="Unassembled WGS sequence"/>
</dbReference>
<evidence type="ECO:0000313" key="2">
    <source>
        <dbReference type="EMBL" id="KAK3700621.1"/>
    </source>
</evidence>